<reference evidence="12" key="1">
    <citation type="journal article" date="2022" name="Front. Genet.">
        <title>Chromosome-Scale Assembly of the Dendrobium nobile Genome Provides Insights Into the Molecular Mechanism of the Biosynthesis of the Medicinal Active Ingredient of Dendrobium.</title>
        <authorList>
            <person name="Xu Q."/>
            <person name="Niu S.-C."/>
            <person name="Li K.-L."/>
            <person name="Zheng P.-J."/>
            <person name="Zhang X.-J."/>
            <person name="Jia Y."/>
            <person name="Liu Y."/>
            <person name="Niu Y.-X."/>
            <person name="Yu L.-H."/>
            <person name="Chen D.-F."/>
            <person name="Zhang G.-Q."/>
        </authorList>
    </citation>
    <scope>NUCLEOTIDE SEQUENCE</scope>
    <source>
        <tissue evidence="12">Leaf</tissue>
    </source>
</reference>
<keyword evidence="7" id="KW-0472">Membrane</keyword>
<dbReference type="SUPFAM" id="SSF53756">
    <property type="entry name" value="UDP-Glycosyltransferase/glycogen phosphorylase"/>
    <property type="match status" value="1"/>
</dbReference>
<keyword evidence="6" id="KW-0573">Peptidoglycan synthesis</keyword>
<sequence>MATVQPLSFSFSTSQPIYYPVLQPNQSARGRWYTPASNRSCRHFLLSCCFAISHSDQDASAISSPSFDTVASSIRFVFTGGGSGGHIYPAIAIADELRNLCPDAKFLFLGTSAGLESNIVPSAGYDFTAIPASRLSRPVPSPQNLLFPFHVIHAIAAAWQILHRFRPDVVIGTGGYVAAPVYLAAVLSGTKIAIQEQNAFPGIANKIASPFASKVFLAFNECLKHFPNEKCSVFGNPVRLSLRSYVSKAVARTHFFSNAVKLGEEKAQVVLVLGGSQGANPINVAVLNMYYDMLLKHGNRFIIWQTGKDGFDEMESLVKNHRRLLLTPFLQAMDLAYAAADLVVSRAGAMTCTEILTTGKPSILIPSPYVAEDHQTKNALIMSVVAGSKILTEDELDSSSLATTIDEVLGDEDLMEEMSDKALKSALPNAAIDIAQSILSLIKVSLQK</sequence>
<dbReference type="InterPro" id="IPR006009">
    <property type="entry name" value="GlcNAc_MurG"/>
</dbReference>
<dbReference type="Proteomes" id="UP000829196">
    <property type="component" value="Unassembled WGS sequence"/>
</dbReference>
<evidence type="ECO:0000259" key="10">
    <source>
        <dbReference type="Pfam" id="PF03033"/>
    </source>
</evidence>
<evidence type="ECO:0000256" key="5">
    <source>
        <dbReference type="ARBA" id="ARBA00022960"/>
    </source>
</evidence>
<evidence type="ECO:0000313" key="12">
    <source>
        <dbReference type="EMBL" id="KAI0524667.1"/>
    </source>
</evidence>
<evidence type="ECO:0000259" key="11">
    <source>
        <dbReference type="Pfam" id="PF04101"/>
    </source>
</evidence>
<dbReference type="GO" id="GO:0050511">
    <property type="term" value="F:undecaprenyldiphospho-muramoylpentapeptide beta-N-acetylglucosaminyltransferase activity"/>
    <property type="evidence" value="ECO:0007669"/>
    <property type="project" value="InterPro"/>
</dbReference>
<keyword evidence="1" id="KW-1003">Cell membrane</keyword>
<protein>
    <recommendedName>
        <fullName evidence="14">Undecaprenyldiphospho-muramoylpentapeptide beta-N-acetylglucosaminyltransferase</fullName>
    </recommendedName>
</protein>
<keyword evidence="3" id="KW-0328">Glycosyltransferase</keyword>
<dbReference type="SMR" id="A0A8T3C4P5"/>
<dbReference type="Pfam" id="PF04101">
    <property type="entry name" value="Glyco_tran_28_C"/>
    <property type="match status" value="1"/>
</dbReference>
<evidence type="ECO:0000256" key="6">
    <source>
        <dbReference type="ARBA" id="ARBA00022984"/>
    </source>
</evidence>
<keyword evidence="5" id="KW-0133">Cell shape</keyword>
<dbReference type="InterPro" id="IPR007235">
    <property type="entry name" value="Glyco_trans_28_C"/>
</dbReference>
<dbReference type="EMBL" id="JAGYWB010000004">
    <property type="protein sequence ID" value="KAI0524667.1"/>
    <property type="molecule type" value="Genomic_DNA"/>
</dbReference>
<keyword evidence="9" id="KW-0961">Cell wall biogenesis/degradation</keyword>
<dbReference type="GO" id="GO:0008360">
    <property type="term" value="P:regulation of cell shape"/>
    <property type="evidence" value="ECO:0007669"/>
    <property type="project" value="UniProtKB-KW"/>
</dbReference>
<dbReference type="Gene3D" id="3.40.50.2000">
    <property type="entry name" value="Glycogen Phosphorylase B"/>
    <property type="match status" value="2"/>
</dbReference>
<keyword evidence="8" id="KW-0131">Cell cycle</keyword>
<gene>
    <name evidence="12" type="ORF">KFK09_004047</name>
</gene>
<dbReference type="OrthoDB" id="20273at2759"/>
<evidence type="ECO:0000256" key="7">
    <source>
        <dbReference type="ARBA" id="ARBA00023136"/>
    </source>
</evidence>
<organism evidence="12 13">
    <name type="scientific">Dendrobium nobile</name>
    <name type="common">Orchid</name>
    <dbReference type="NCBI Taxonomy" id="94219"/>
    <lineage>
        <taxon>Eukaryota</taxon>
        <taxon>Viridiplantae</taxon>
        <taxon>Streptophyta</taxon>
        <taxon>Embryophyta</taxon>
        <taxon>Tracheophyta</taxon>
        <taxon>Spermatophyta</taxon>
        <taxon>Magnoliopsida</taxon>
        <taxon>Liliopsida</taxon>
        <taxon>Asparagales</taxon>
        <taxon>Orchidaceae</taxon>
        <taxon>Epidendroideae</taxon>
        <taxon>Malaxideae</taxon>
        <taxon>Dendrobiinae</taxon>
        <taxon>Dendrobium</taxon>
    </lineage>
</organism>
<evidence type="ECO:0000256" key="1">
    <source>
        <dbReference type="ARBA" id="ARBA00022475"/>
    </source>
</evidence>
<keyword evidence="4" id="KW-0808">Transferase</keyword>
<dbReference type="PANTHER" id="PTHR21015">
    <property type="entry name" value="UDP-N-ACETYLGLUCOSAMINE--N-ACETYLMURAMYL-(PENTAPEPTIDE) PYROPHOSPHORYL-UNDECAPRENOL N-ACETYLGLUCOSAMINE TRANSFERASE 1"/>
    <property type="match status" value="1"/>
</dbReference>
<feature type="domain" description="Glycosyl transferase family 28 C-terminal" evidence="11">
    <location>
        <begin position="269"/>
        <end position="430"/>
    </location>
</feature>
<dbReference type="Pfam" id="PF03033">
    <property type="entry name" value="Glyco_transf_28"/>
    <property type="match status" value="1"/>
</dbReference>
<accession>A0A8T3C4P5</accession>
<keyword evidence="13" id="KW-1185">Reference proteome</keyword>
<evidence type="ECO:0000256" key="2">
    <source>
        <dbReference type="ARBA" id="ARBA00022618"/>
    </source>
</evidence>
<evidence type="ECO:0000313" key="13">
    <source>
        <dbReference type="Proteomes" id="UP000829196"/>
    </source>
</evidence>
<dbReference type="CDD" id="cd03785">
    <property type="entry name" value="GT28_MurG"/>
    <property type="match status" value="1"/>
</dbReference>
<evidence type="ECO:0000256" key="8">
    <source>
        <dbReference type="ARBA" id="ARBA00023306"/>
    </source>
</evidence>
<dbReference type="GO" id="GO:0005975">
    <property type="term" value="P:carbohydrate metabolic process"/>
    <property type="evidence" value="ECO:0007669"/>
    <property type="project" value="InterPro"/>
</dbReference>
<keyword evidence="2" id="KW-0132">Cell division</keyword>
<dbReference type="PANTHER" id="PTHR21015:SF22">
    <property type="entry name" value="GLYCOSYLTRANSFERASE"/>
    <property type="match status" value="1"/>
</dbReference>
<dbReference type="HAMAP" id="MF_00033">
    <property type="entry name" value="MurG"/>
    <property type="match status" value="1"/>
</dbReference>
<dbReference type="GO" id="GO:0071555">
    <property type="term" value="P:cell wall organization"/>
    <property type="evidence" value="ECO:0007669"/>
    <property type="project" value="UniProtKB-KW"/>
</dbReference>
<evidence type="ECO:0000256" key="3">
    <source>
        <dbReference type="ARBA" id="ARBA00022676"/>
    </source>
</evidence>
<dbReference type="GO" id="GO:0051301">
    <property type="term" value="P:cell division"/>
    <property type="evidence" value="ECO:0007669"/>
    <property type="project" value="UniProtKB-KW"/>
</dbReference>
<name>A0A8T3C4P5_DENNO</name>
<dbReference type="AlphaFoldDB" id="A0A8T3C4P5"/>
<dbReference type="InterPro" id="IPR004276">
    <property type="entry name" value="GlycoTrans_28_N"/>
</dbReference>
<proteinExistence type="inferred from homology"/>
<evidence type="ECO:0008006" key="14">
    <source>
        <dbReference type="Google" id="ProtNLM"/>
    </source>
</evidence>
<evidence type="ECO:0000256" key="4">
    <source>
        <dbReference type="ARBA" id="ARBA00022679"/>
    </source>
</evidence>
<feature type="domain" description="Glycosyltransferase family 28 N-terminal" evidence="10">
    <location>
        <begin position="76"/>
        <end position="216"/>
    </location>
</feature>
<evidence type="ECO:0000256" key="9">
    <source>
        <dbReference type="ARBA" id="ARBA00023316"/>
    </source>
</evidence>
<dbReference type="NCBIfam" id="TIGR01133">
    <property type="entry name" value="murG"/>
    <property type="match status" value="1"/>
</dbReference>
<comment type="caution">
    <text evidence="12">The sequence shown here is derived from an EMBL/GenBank/DDBJ whole genome shotgun (WGS) entry which is preliminary data.</text>
</comment>